<name>A0A6A4LMT1_9ERIC</name>
<sequence>MSGLLSAMSKNSTPFVFVKAEAIAAEKLQANHMGKEKQKATGADKRKDNALVELRQHRNGGVVIRDELELRICQGDLLHHRNGVVIRDELEIRICEEKRRADAIDVGKLKGTFMGKGK</sequence>
<evidence type="ECO:0000313" key="2">
    <source>
        <dbReference type="Proteomes" id="UP000428333"/>
    </source>
</evidence>
<dbReference type="AlphaFoldDB" id="A0A6A4LMT1"/>
<accession>A0A6A4LMT1</accession>
<keyword evidence="2" id="KW-1185">Reference proteome</keyword>
<dbReference type="Proteomes" id="UP000428333">
    <property type="component" value="Linkage Group LG06"/>
</dbReference>
<organism evidence="1 2">
    <name type="scientific">Rhododendron williamsianum</name>
    <dbReference type="NCBI Taxonomy" id="262921"/>
    <lineage>
        <taxon>Eukaryota</taxon>
        <taxon>Viridiplantae</taxon>
        <taxon>Streptophyta</taxon>
        <taxon>Embryophyta</taxon>
        <taxon>Tracheophyta</taxon>
        <taxon>Spermatophyta</taxon>
        <taxon>Magnoliopsida</taxon>
        <taxon>eudicotyledons</taxon>
        <taxon>Gunneridae</taxon>
        <taxon>Pentapetalae</taxon>
        <taxon>asterids</taxon>
        <taxon>Ericales</taxon>
        <taxon>Ericaceae</taxon>
        <taxon>Ericoideae</taxon>
        <taxon>Rhodoreae</taxon>
        <taxon>Rhododendron</taxon>
    </lineage>
</organism>
<proteinExistence type="predicted"/>
<feature type="non-terminal residue" evidence="1">
    <location>
        <position position="1"/>
    </location>
</feature>
<evidence type="ECO:0000313" key="1">
    <source>
        <dbReference type="EMBL" id="KAE9457711.1"/>
    </source>
</evidence>
<comment type="caution">
    <text evidence="1">The sequence shown here is derived from an EMBL/GenBank/DDBJ whole genome shotgun (WGS) entry which is preliminary data.</text>
</comment>
<gene>
    <name evidence="1" type="ORF">C3L33_10385</name>
</gene>
<reference evidence="1 2" key="1">
    <citation type="journal article" date="2019" name="Genome Biol. Evol.">
        <title>The Rhododendron genome and chromosomal organization provide insight into shared whole-genome duplications across the heath family (Ericaceae).</title>
        <authorList>
            <person name="Soza V.L."/>
            <person name="Lindsley D."/>
            <person name="Waalkes A."/>
            <person name="Ramage E."/>
            <person name="Patwardhan R.P."/>
            <person name="Burton J.N."/>
            <person name="Adey A."/>
            <person name="Kumar A."/>
            <person name="Qiu R."/>
            <person name="Shendure J."/>
            <person name="Hall B."/>
        </authorList>
    </citation>
    <scope>NUCLEOTIDE SEQUENCE [LARGE SCALE GENOMIC DNA]</scope>
    <source>
        <strain evidence="1">RSF 1966-606</strain>
    </source>
</reference>
<dbReference type="EMBL" id="QEFC01001466">
    <property type="protein sequence ID" value="KAE9457711.1"/>
    <property type="molecule type" value="Genomic_DNA"/>
</dbReference>
<dbReference type="OrthoDB" id="1928976at2759"/>
<protein>
    <submittedName>
        <fullName evidence="1">Uncharacterized protein</fullName>
    </submittedName>
</protein>